<dbReference type="AlphaFoldDB" id="A0A2H5PT36"/>
<keyword evidence="3" id="KW-1185">Reference proteome</keyword>
<dbReference type="EMBL" id="BDQV01000121">
    <property type="protein sequence ID" value="GAY55537.1"/>
    <property type="molecule type" value="Genomic_DNA"/>
</dbReference>
<feature type="compositionally biased region" description="Polar residues" evidence="1">
    <location>
        <begin position="82"/>
        <end position="91"/>
    </location>
</feature>
<evidence type="ECO:0000313" key="2">
    <source>
        <dbReference type="EMBL" id="GAY55537.1"/>
    </source>
</evidence>
<reference evidence="2 3" key="1">
    <citation type="journal article" date="2017" name="Front. Genet.">
        <title>Draft sequencing of the heterozygous diploid genome of Satsuma (Citrus unshiu Marc.) using a hybrid assembly approach.</title>
        <authorList>
            <person name="Shimizu T."/>
            <person name="Tanizawa Y."/>
            <person name="Mochizuki T."/>
            <person name="Nagasaki H."/>
            <person name="Yoshioka T."/>
            <person name="Toyoda A."/>
            <person name="Fujiyama A."/>
            <person name="Kaminuma E."/>
            <person name="Nakamura Y."/>
        </authorList>
    </citation>
    <scope>NUCLEOTIDE SEQUENCE [LARGE SCALE GENOMIC DNA]</scope>
    <source>
        <strain evidence="3">cv. Miyagawa wase</strain>
    </source>
</reference>
<sequence>MHFLTLNTGLSGEKARVEKDCEELRSTNGDLLSRQKTMAEDAFSLIMTEVWSVDPELEVSRVQKFVNKATILKTIAERKKSSQAQSGTPSGSPRVPYALQLLPASDAPTSAAHIPGTSESSADRPLETDVGDGVPHSM</sequence>
<gene>
    <name evidence="2" type="ORF">CUMW_164930</name>
</gene>
<evidence type="ECO:0000256" key="1">
    <source>
        <dbReference type="SAM" id="MobiDB-lite"/>
    </source>
</evidence>
<name>A0A2H5PT36_CITUN</name>
<evidence type="ECO:0000313" key="3">
    <source>
        <dbReference type="Proteomes" id="UP000236630"/>
    </source>
</evidence>
<comment type="caution">
    <text evidence="2">The sequence shown here is derived from an EMBL/GenBank/DDBJ whole genome shotgun (WGS) entry which is preliminary data.</text>
</comment>
<dbReference type="Proteomes" id="UP000236630">
    <property type="component" value="Unassembled WGS sequence"/>
</dbReference>
<proteinExistence type="predicted"/>
<protein>
    <submittedName>
        <fullName evidence="2">Uncharacterized protein</fullName>
    </submittedName>
</protein>
<organism evidence="2 3">
    <name type="scientific">Citrus unshiu</name>
    <name type="common">Satsuma mandarin</name>
    <name type="synonym">Citrus nobilis var. unshiu</name>
    <dbReference type="NCBI Taxonomy" id="55188"/>
    <lineage>
        <taxon>Eukaryota</taxon>
        <taxon>Viridiplantae</taxon>
        <taxon>Streptophyta</taxon>
        <taxon>Embryophyta</taxon>
        <taxon>Tracheophyta</taxon>
        <taxon>Spermatophyta</taxon>
        <taxon>Magnoliopsida</taxon>
        <taxon>eudicotyledons</taxon>
        <taxon>Gunneridae</taxon>
        <taxon>Pentapetalae</taxon>
        <taxon>rosids</taxon>
        <taxon>malvids</taxon>
        <taxon>Sapindales</taxon>
        <taxon>Rutaceae</taxon>
        <taxon>Aurantioideae</taxon>
        <taxon>Citrus</taxon>
    </lineage>
</organism>
<feature type="region of interest" description="Disordered" evidence="1">
    <location>
        <begin position="76"/>
        <end position="138"/>
    </location>
</feature>
<accession>A0A2H5PT36</accession>